<sequence length="64" mass="7371">VEFGGKEESTVEMTFRQGTGSSANEEVIAVVFSDDAAREQWRRCLAKALNRTDESDTWMRRWKT</sequence>
<proteinExistence type="predicted"/>
<evidence type="ECO:0000313" key="2">
    <source>
        <dbReference type="Proteomes" id="UP000074247"/>
    </source>
</evidence>
<dbReference type="Proteomes" id="UP000074247">
    <property type="component" value="Unassembled WGS sequence"/>
</dbReference>
<dbReference type="EMBL" id="AGQS02004933">
    <property type="protein sequence ID" value="KYF42548.1"/>
    <property type="molecule type" value="Genomic_DNA"/>
</dbReference>
<gene>
    <name evidence="1" type="ORF">TGARI_222660F</name>
</gene>
<protein>
    <submittedName>
        <fullName evidence="1">Leucine rich repeat-containing protein</fullName>
    </submittedName>
</protein>
<name>A0A139XUV9_TOXGO</name>
<reference evidence="1 2" key="1">
    <citation type="journal article" date="2016" name="Nat. Commun.">
        <title>Local admixture of amplified and diversified secreted pathogenesis determinants shapes mosaic Toxoplasma gondii genomes.</title>
        <authorList>
            <person name="Lorenzi H."/>
            <person name="Khan A."/>
            <person name="Behnke M.S."/>
            <person name="Namasivayam S."/>
            <person name="Swapna L.S."/>
            <person name="Hadjithomas M."/>
            <person name="Karamycheva S."/>
            <person name="Pinney D."/>
            <person name="Brunk B.P."/>
            <person name="Ajioka J.W."/>
            <person name="Ajzenberg D."/>
            <person name="Boothroyd J.C."/>
            <person name="Boyle J.P."/>
            <person name="Darde M.L."/>
            <person name="Diaz-Miranda M.A."/>
            <person name="Dubey J.P."/>
            <person name="Fritz H.M."/>
            <person name="Gennari S.M."/>
            <person name="Gregory B.D."/>
            <person name="Kim K."/>
            <person name="Saeij J.P."/>
            <person name="Su C."/>
            <person name="White M.W."/>
            <person name="Zhu X.Q."/>
            <person name="Howe D.K."/>
            <person name="Rosenthal B.M."/>
            <person name="Grigg M.E."/>
            <person name="Parkinson J."/>
            <person name="Liu L."/>
            <person name="Kissinger J.C."/>
            <person name="Roos D.S."/>
            <person name="Sibley L.D."/>
        </authorList>
    </citation>
    <scope>NUCLEOTIDE SEQUENCE [LARGE SCALE GENOMIC DNA]</scope>
    <source>
        <strain evidence="1 2">ARI</strain>
    </source>
</reference>
<dbReference type="VEuPathDB" id="ToxoDB:TGARI_222660F"/>
<evidence type="ECO:0000313" key="1">
    <source>
        <dbReference type="EMBL" id="KYF42548.1"/>
    </source>
</evidence>
<accession>A0A139XUV9</accession>
<dbReference type="AlphaFoldDB" id="A0A139XUV9"/>
<comment type="caution">
    <text evidence="1">The sequence shown here is derived from an EMBL/GenBank/DDBJ whole genome shotgun (WGS) entry which is preliminary data.</text>
</comment>
<organism evidence="1 2">
    <name type="scientific">Toxoplasma gondii ARI</name>
    <dbReference type="NCBI Taxonomy" id="1074872"/>
    <lineage>
        <taxon>Eukaryota</taxon>
        <taxon>Sar</taxon>
        <taxon>Alveolata</taxon>
        <taxon>Apicomplexa</taxon>
        <taxon>Conoidasida</taxon>
        <taxon>Coccidia</taxon>
        <taxon>Eucoccidiorida</taxon>
        <taxon>Eimeriorina</taxon>
        <taxon>Sarcocystidae</taxon>
        <taxon>Toxoplasma</taxon>
    </lineage>
</organism>
<feature type="non-terminal residue" evidence="1">
    <location>
        <position position="1"/>
    </location>
</feature>